<proteinExistence type="predicted"/>
<dbReference type="EMBL" id="JH793318">
    <property type="protein sequence ID" value="ELQ39286.1"/>
    <property type="molecule type" value="Genomic_DNA"/>
</dbReference>
<sequence>MIQDGKLNKEGLATKTEFIVARPPGACARSLFSTVLAPSFGSRRAGRDTLSLAGDGIGHHIRGPPRGEYFANIPSPTGIAVDPALTAYGVDQGKELGRHLLDHVRPPIERVYSSPFYRCLQTIEPFVRSKLEEGTQEGKATVDGKHNASDLNSAADRVDAALNSSSTATASSPGSSSDAKALPLIKIRAEPGLGEWFGTAHFDHPAPAPVEELSTLFPDILDQGYSPALTPTSRGESIEQLHDRVALAVLEVIKRCDAEGVRSVVLCTHAAVVIALGRVLTGHMPADITVDDFHAYTCGLSAYRRRQQAAPVAVDQQPSVSPAAGPVAWRDGTGVGGGWDCELNSDCSFLTGGSERGWKFSGDESFGGINQSNVEADKRTPRL</sequence>
<dbReference type="AlphaFoldDB" id="A0AA97PLN8"/>
<dbReference type="PANTHER" id="PTHR16469">
    <property type="entry name" value="UBIQUITIN-ASSOCIATED AND SH3 DOMAIN-CONTAINING BA-RELATED"/>
    <property type="match status" value="1"/>
</dbReference>
<dbReference type="InterPro" id="IPR051710">
    <property type="entry name" value="Phosphatase_SH3-domain"/>
</dbReference>
<organism evidence="1">
    <name type="scientific">Pyricularia oryzae (strain Y34)</name>
    <name type="common">Rice blast fungus</name>
    <name type="synonym">Magnaporthe oryzae</name>
    <dbReference type="NCBI Taxonomy" id="1143189"/>
    <lineage>
        <taxon>Eukaryota</taxon>
        <taxon>Fungi</taxon>
        <taxon>Dikarya</taxon>
        <taxon>Ascomycota</taxon>
        <taxon>Pezizomycotina</taxon>
        <taxon>Sordariomycetes</taxon>
        <taxon>Sordariomycetidae</taxon>
        <taxon>Magnaporthales</taxon>
        <taxon>Pyriculariaceae</taxon>
        <taxon>Pyricularia</taxon>
    </lineage>
</organism>
<dbReference type="InterPro" id="IPR013078">
    <property type="entry name" value="His_Pase_superF_clade-1"/>
</dbReference>
<dbReference type="Gene3D" id="3.40.50.1240">
    <property type="entry name" value="Phosphoglycerate mutase-like"/>
    <property type="match status" value="1"/>
</dbReference>
<dbReference type="Proteomes" id="UP000011086">
    <property type="component" value="Unassembled WGS sequence"/>
</dbReference>
<accession>A0AA97PLN8</accession>
<dbReference type="PANTHER" id="PTHR16469:SF51">
    <property type="entry name" value="TRANSCRIPTION FACTOR TAU 55 KDA SUBUNIT"/>
    <property type="match status" value="1"/>
</dbReference>
<protein>
    <submittedName>
        <fullName evidence="1">Phosphoglycerate mutase family protein</fullName>
    </submittedName>
</protein>
<gene>
    <name evidence="1" type="ORF">OOU_Y34scaffold00510g25</name>
</gene>
<dbReference type="Pfam" id="PF00300">
    <property type="entry name" value="His_Phos_1"/>
    <property type="match status" value="2"/>
</dbReference>
<reference evidence="1" key="1">
    <citation type="journal article" date="2012" name="PLoS Genet.">
        <title>Comparative analysis of the genomes of two field isolates of the rice blast fungus Magnaporthe oryzae.</title>
        <authorList>
            <person name="Xue M."/>
            <person name="Yang J."/>
            <person name="Li Z."/>
            <person name="Hu S."/>
            <person name="Yao N."/>
            <person name="Dean R.A."/>
            <person name="Zhao W."/>
            <person name="Shen M."/>
            <person name="Zhang H."/>
            <person name="Li C."/>
            <person name="Liu L."/>
            <person name="Cao L."/>
            <person name="Xu X."/>
            <person name="Xing Y."/>
            <person name="Hsiang T."/>
            <person name="Zhang Z."/>
            <person name="Xu J.R."/>
            <person name="Peng Y.L."/>
        </authorList>
    </citation>
    <scope>NUCLEOTIDE SEQUENCE</scope>
    <source>
        <strain evidence="1">Y34</strain>
    </source>
</reference>
<dbReference type="InterPro" id="IPR029033">
    <property type="entry name" value="His_PPase_superfam"/>
</dbReference>
<dbReference type="CDD" id="cd07067">
    <property type="entry name" value="HP_PGM_like"/>
    <property type="match status" value="1"/>
</dbReference>
<dbReference type="SUPFAM" id="SSF53254">
    <property type="entry name" value="Phosphoglycerate mutase-like"/>
    <property type="match status" value="1"/>
</dbReference>
<evidence type="ECO:0000313" key="1">
    <source>
        <dbReference type="EMBL" id="ELQ39286.1"/>
    </source>
</evidence>
<name>A0AA97PLN8_PYRO3</name>